<dbReference type="Pfam" id="PF03652">
    <property type="entry name" value="RuvX"/>
    <property type="match status" value="1"/>
</dbReference>
<comment type="subcellular location">
    <subcellularLocation>
        <location evidence="5">Cytoplasm</location>
    </subcellularLocation>
</comment>
<dbReference type="SUPFAM" id="SSF53098">
    <property type="entry name" value="Ribonuclease H-like"/>
    <property type="match status" value="1"/>
</dbReference>
<evidence type="ECO:0000256" key="1">
    <source>
        <dbReference type="ARBA" id="ARBA00022490"/>
    </source>
</evidence>
<sequence length="139" mass="15947">MIILAFDFGIKKIGVAVGENIIKKGRPLKFLHAHNGYPNWYSVQSLINLWEPKLIIVGLPLNINGTKQTITNKSEKFANLLQSKFNITVKMHDERLTTVEAKSIMFYKYGFKSLKKIDNIHSYAAVIILESWLNRNVNK</sequence>
<keyword evidence="2 5" id="KW-0690">Ribosome biogenesis</keyword>
<dbReference type="GO" id="GO:0016788">
    <property type="term" value="F:hydrolase activity, acting on ester bonds"/>
    <property type="evidence" value="ECO:0007669"/>
    <property type="project" value="UniProtKB-UniRule"/>
</dbReference>
<keyword evidence="1 5" id="KW-0963">Cytoplasm</keyword>
<dbReference type="EMBL" id="CP047588">
    <property type="protein sequence ID" value="QIE02223.1"/>
    <property type="molecule type" value="Genomic_DNA"/>
</dbReference>
<dbReference type="EC" id="3.1.-.-" evidence="5"/>
<dbReference type="RefSeq" id="WP_163119660.1">
    <property type="nucleotide sequence ID" value="NZ_CP047588.1"/>
</dbReference>
<name>A0A6C1F6P6_BUCUN</name>
<comment type="similarity">
    <text evidence="5">Belongs to the YqgF HJR family.</text>
</comment>
<organism evidence="7 8">
    <name type="scientific">Buchnera aphidicola subsp. Uroleucon sonchi</name>
    <dbReference type="NCBI Taxonomy" id="118118"/>
    <lineage>
        <taxon>Bacteria</taxon>
        <taxon>Pseudomonadati</taxon>
        <taxon>Pseudomonadota</taxon>
        <taxon>Gammaproteobacteria</taxon>
        <taxon>Enterobacterales</taxon>
        <taxon>Erwiniaceae</taxon>
        <taxon>Buchnera</taxon>
    </lineage>
</organism>
<dbReference type="HAMAP" id="MF_00651">
    <property type="entry name" value="Nuclease_YqgF"/>
    <property type="match status" value="1"/>
</dbReference>
<dbReference type="PANTHER" id="PTHR33317">
    <property type="entry name" value="POLYNUCLEOTIDYL TRANSFERASE, RIBONUCLEASE H-LIKE SUPERFAMILY PROTEIN"/>
    <property type="match status" value="1"/>
</dbReference>
<dbReference type="PANTHER" id="PTHR33317:SF4">
    <property type="entry name" value="POLYNUCLEOTIDYL TRANSFERASE, RIBONUCLEASE H-LIKE SUPERFAMILY PROTEIN"/>
    <property type="match status" value="1"/>
</dbReference>
<dbReference type="InterPro" id="IPR006641">
    <property type="entry name" value="YqgF/RNaseH-like_dom"/>
</dbReference>
<evidence type="ECO:0000256" key="5">
    <source>
        <dbReference type="HAMAP-Rule" id="MF_00651"/>
    </source>
</evidence>
<evidence type="ECO:0000256" key="3">
    <source>
        <dbReference type="ARBA" id="ARBA00022722"/>
    </source>
</evidence>
<dbReference type="SMART" id="SM00732">
    <property type="entry name" value="YqgFc"/>
    <property type="match status" value="1"/>
</dbReference>
<dbReference type="GO" id="GO:0000967">
    <property type="term" value="P:rRNA 5'-end processing"/>
    <property type="evidence" value="ECO:0007669"/>
    <property type="project" value="UniProtKB-UniRule"/>
</dbReference>
<keyword evidence="4 5" id="KW-0378">Hydrolase</keyword>
<dbReference type="AlphaFoldDB" id="A0A6C1F6P6"/>
<dbReference type="Gene3D" id="3.30.420.140">
    <property type="entry name" value="YqgF/RNase H-like domain"/>
    <property type="match status" value="1"/>
</dbReference>
<dbReference type="CDD" id="cd16964">
    <property type="entry name" value="YqgF"/>
    <property type="match status" value="1"/>
</dbReference>
<evidence type="ECO:0000313" key="8">
    <source>
        <dbReference type="Proteomes" id="UP000502958"/>
    </source>
</evidence>
<dbReference type="GO" id="GO:0005829">
    <property type="term" value="C:cytosol"/>
    <property type="evidence" value="ECO:0007669"/>
    <property type="project" value="TreeGrafter"/>
</dbReference>
<dbReference type="InterPro" id="IPR012337">
    <property type="entry name" value="RNaseH-like_sf"/>
</dbReference>
<dbReference type="GO" id="GO:0004518">
    <property type="term" value="F:nuclease activity"/>
    <property type="evidence" value="ECO:0007669"/>
    <property type="project" value="UniProtKB-KW"/>
</dbReference>
<dbReference type="InterPro" id="IPR037027">
    <property type="entry name" value="YqgF/RNaseH-like_dom_sf"/>
</dbReference>
<evidence type="ECO:0000313" key="7">
    <source>
        <dbReference type="EMBL" id="QIE02223.1"/>
    </source>
</evidence>
<dbReference type="NCBIfam" id="TIGR00250">
    <property type="entry name" value="RNAse_H_YqgF"/>
    <property type="match status" value="1"/>
</dbReference>
<proteinExistence type="inferred from homology"/>
<reference evidence="7 8" key="1">
    <citation type="submission" date="2020-01" db="EMBL/GenBank/DDBJ databases">
        <title>Complete genome of Buchnera aphidicola isolated from Chaitophorus populeti.</title>
        <authorList>
            <person name="Park J."/>
            <person name="Xi H."/>
        </authorList>
    </citation>
    <scope>NUCLEOTIDE SEQUENCE [LARGE SCALE GENOMIC DNA]</scope>
    <source>
        <strain evidence="7 8">UsonBac</strain>
    </source>
</reference>
<evidence type="ECO:0000259" key="6">
    <source>
        <dbReference type="SMART" id="SM00732"/>
    </source>
</evidence>
<comment type="function">
    <text evidence="5">Could be a nuclease involved in processing of the 5'-end of pre-16S rRNA.</text>
</comment>
<protein>
    <recommendedName>
        <fullName evidence="5">Putative pre-16S rRNA nuclease</fullName>
        <ecNumber evidence="5">3.1.-.-</ecNumber>
    </recommendedName>
</protein>
<gene>
    <name evidence="7" type="primary">ruvX</name>
    <name evidence="5" type="synonym">yqgF</name>
    <name evidence="7" type="ORF">GUU85_02595</name>
</gene>
<evidence type="ECO:0000256" key="2">
    <source>
        <dbReference type="ARBA" id="ARBA00022517"/>
    </source>
</evidence>
<dbReference type="InterPro" id="IPR005227">
    <property type="entry name" value="YqgF"/>
</dbReference>
<feature type="domain" description="YqgF/RNase H-like" evidence="6">
    <location>
        <begin position="1"/>
        <end position="101"/>
    </location>
</feature>
<keyword evidence="3 5" id="KW-0540">Nuclease</keyword>
<accession>A0A6C1F6P6</accession>
<evidence type="ECO:0000256" key="4">
    <source>
        <dbReference type="ARBA" id="ARBA00022801"/>
    </source>
</evidence>
<dbReference type="Proteomes" id="UP000502958">
    <property type="component" value="Chromosome"/>
</dbReference>